<name>A0ABS4QE07_9NOCA</name>
<keyword evidence="1" id="KW-0472">Membrane</keyword>
<feature type="transmembrane region" description="Helical" evidence="1">
    <location>
        <begin position="27"/>
        <end position="48"/>
    </location>
</feature>
<proteinExistence type="predicted"/>
<keyword evidence="3" id="KW-1185">Reference proteome</keyword>
<dbReference type="RefSeq" id="WP_209887871.1">
    <property type="nucleotide sequence ID" value="NZ_JAGGMR010000001.1"/>
</dbReference>
<feature type="transmembrane region" description="Helical" evidence="1">
    <location>
        <begin position="60"/>
        <end position="82"/>
    </location>
</feature>
<gene>
    <name evidence="2" type="ORF">BJ987_002240</name>
</gene>
<evidence type="ECO:0000256" key="1">
    <source>
        <dbReference type="SAM" id="Phobius"/>
    </source>
</evidence>
<evidence type="ECO:0000313" key="2">
    <source>
        <dbReference type="EMBL" id="MBP2189339.1"/>
    </source>
</evidence>
<reference evidence="2 3" key="1">
    <citation type="submission" date="2021-03" db="EMBL/GenBank/DDBJ databases">
        <title>Sequencing the genomes of 1000 actinobacteria strains.</title>
        <authorList>
            <person name="Klenk H.-P."/>
        </authorList>
    </citation>
    <scope>NUCLEOTIDE SEQUENCE [LARGE SCALE GENOMIC DNA]</scope>
    <source>
        <strain evidence="2 3">DSM 45516</strain>
    </source>
</reference>
<keyword evidence="1" id="KW-0812">Transmembrane</keyword>
<feature type="transmembrane region" description="Helical" evidence="1">
    <location>
        <begin position="112"/>
        <end position="137"/>
    </location>
</feature>
<accession>A0ABS4QE07</accession>
<feature type="transmembrane region" description="Helical" evidence="1">
    <location>
        <begin position="236"/>
        <end position="255"/>
    </location>
</feature>
<comment type="caution">
    <text evidence="2">The sequence shown here is derived from an EMBL/GenBank/DDBJ whole genome shotgun (WGS) entry which is preliminary data.</text>
</comment>
<evidence type="ECO:0000313" key="3">
    <source>
        <dbReference type="Proteomes" id="UP001519325"/>
    </source>
</evidence>
<dbReference type="EMBL" id="JAGGMR010000001">
    <property type="protein sequence ID" value="MBP2189339.1"/>
    <property type="molecule type" value="Genomic_DNA"/>
</dbReference>
<feature type="transmembrane region" description="Helical" evidence="1">
    <location>
        <begin position="149"/>
        <end position="172"/>
    </location>
</feature>
<sequence length="260" mass="26504">MITVLPAELLPPLNSEVRKATTLRPNLMLALLLPAVALVASTVTALMAGPANPKANPVTGGASVGLYVGIVAAILGAAYFGATAAGSEYRYQTMPVTALFTLDRDRLVAAKYLVIGAFALAAAVAVELVGTAALFGFGRGKTEFGLRLVTVLGGGLLAVVCWSLLGAGLALILRKPTVAIAIVLGWLLLAEPFVWLVAGVLGLEGLVTLLPGSATIAAVAAGSFPDSDFLAPTPAAMIVLLLWTAGVAGGGWWAVRSREF</sequence>
<dbReference type="Proteomes" id="UP001519325">
    <property type="component" value="Unassembled WGS sequence"/>
</dbReference>
<feature type="transmembrane region" description="Helical" evidence="1">
    <location>
        <begin position="178"/>
        <end position="198"/>
    </location>
</feature>
<organism evidence="2 3">
    <name type="scientific">Nocardia goodfellowii</name>
    <dbReference type="NCBI Taxonomy" id="882446"/>
    <lineage>
        <taxon>Bacteria</taxon>
        <taxon>Bacillati</taxon>
        <taxon>Actinomycetota</taxon>
        <taxon>Actinomycetes</taxon>
        <taxon>Mycobacteriales</taxon>
        <taxon>Nocardiaceae</taxon>
        <taxon>Nocardia</taxon>
    </lineage>
</organism>
<protein>
    <submittedName>
        <fullName evidence="2">ABC-2 type transport system permease protein</fullName>
    </submittedName>
</protein>
<keyword evidence="1" id="KW-1133">Transmembrane helix</keyword>